<keyword evidence="10" id="KW-1185">Reference proteome</keyword>
<feature type="region of interest" description="Disordered" evidence="8">
    <location>
        <begin position="271"/>
        <end position="294"/>
    </location>
</feature>
<dbReference type="GO" id="GO:0016020">
    <property type="term" value="C:membrane"/>
    <property type="evidence" value="ECO:0007669"/>
    <property type="project" value="UniProtKB-SubCell"/>
</dbReference>
<feature type="compositionally biased region" description="Basic residues" evidence="8">
    <location>
        <begin position="1"/>
        <end position="20"/>
    </location>
</feature>
<keyword evidence="5" id="KW-0175">Coiled coil</keyword>
<keyword evidence="7" id="KW-0472">Membrane</keyword>
<proteinExistence type="predicted"/>
<evidence type="ECO:0000256" key="2">
    <source>
        <dbReference type="ARBA" id="ARBA00004370"/>
    </source>
</evidence>
<dbReference type="Proteomes" id="UP000077266">
    <property type="component" value="Unassembled WGS sequence"/>
</dbReference>
<evidence type="ECO:0000256" key="5">
    <source>
        <dbReference type="ARBA" id="ARBA00023054"/>
    </source>
</evidence>
<organism evidence="9 10">
    <name type="scientific">Exidia glandulosa HHB12029</name>
    <dbReference type="NCBI Taxonomy" id="1314781"/>
    <lineage>
        <taxon>Eukaryota</taxon>
        <taxon>Fungi</taxon>
        <taxon>Dikarya</taxon>
        <taxon>Basidiomycota</taxon>
        <taxon>Agaricomycotina</taxon>
        <taxon>Agaricomycetes</taxon>
        <taxon>Auriculariales</taxon>
        <taxon>Exidiaceae</taxon>
        <taxon>Exidia</taxon>
    </lineage>
</organism>
<evidence type="ECO:0000313" key="10">
    <source>
        <dbReference type="Proteomes" id="UP000077266"/>
    </source>
</evidence>
<evidence type="ECO:0000313" key="9">
    <source>
        <dbReference type="EMBL" id="KZW03973.1"/>
    </source>
</evidence>
<dbReference type="InterPro" id="IPR024461">
    <property type="entry name" value="CCDC90-like"/>
</dbReference>
<evidence type="ECO:0000256" key="7">
    <source>
        <dbReference type="ARBA" id="ARBA00023136"/>
    </source>
</evidence>
<dbReference type="PANTHER" id="PTHR14360:SF12">
    <property type="entry name" value="MOZ PROTEIN REPRESENTS A CHROMATIN-ASSOCIATED ACETYLTRANSFERASE"/>
    <property type="match status" value="1"/>
</dbReference>
<dbReference type="GO" id="GO:0005739">
    <property type="term" value="C:mitochondrion"/>
    <property type="evidence" value="ECO:0007669"/>
    <property type="project" value="UniProtKB-SubCell"/>
</dbReference>
<name>A0A165QRA0_EXIGL</name>
<keyword evidence="4" id="KW-1133">Transmembrane helix</keyword>
<feature type="region of interest" description="Disordered" evidence="8">
    <location>
        <begin position="1"/>
        <end position="89"/>
    </location>
</feature>
<dbReference type="FunCoup" id="A0A165QRA0">
    <property type="interactions" value="188"/>
</dbReference>
<accession>A0A165QRA0</accession>
<evidence type="ECO:0000256" key="8">
    <source>
        <dbReference type="SAM" id="MobiDB-lite"/>
    </source>
</evidence>
<dbReference type="InParanoid" id="A0A165QRA0"/>
<comment type="subcellular location">
    <subcellularLocation>
        <location evidence="2">Membrane</location>
    </subcellularLocation>
    <subcellularLocation>
        <location evidence="1">Mitochondrion</location>
    </subcellularLocation>
</comment>
<evidence type="ECO:0000256" key="4">
    <source>
        <dbReference type="ARBA" id="ARBA00022989"/>
    </source>
</evidence>
<evidence type="ECO:0000256" key="3">
    <source>
        <dbReference type="ARBA" id="ARBA00022692"/>
    </source>
</evidence>
<dbReference type="AlphaFoldDB" id="A0A165QRA0"/>
<gene>
    <name evidence="9" type="ORF">EXIGLDRAFT_715993</name>
</gene>
<keyword evidence="6" id="KW-0496">Mitochondrion</keyword>
<feature type="compositionally biased region" description="Low complexity" evidence="8">
    <location>
        <begin position="61"/>
        <end position="89"/>
    </location>
</feature>
<evidence type="ECO:0000256" key="6">
    <source>
        <dbReference type="ARBA" id="ARBA00023128"/>
    </source>
</evidence>
<dbReference type="OrthoDB" id="1552at2759"/>
<sequence length="294" mass="33132">MRLHRAASRLRRAPGPRLRAHYSAPADGIADVLPDSEPSSSSTSESLPGVPAVRRTEWEQRQQQQQRDPESSQGSSGVPSSLSPTPLVAFPTPPFHTHHFFSALRPTFAEPVARSLMKATRALLVHRMDRLNGEMFNRKDFDNQAYLFRAALSELRTEMTMRTRNEFATLQSTTGQLRREAEALDGKMKEDIATLKNDLQLDIDNRKHDSRAELKTFEMAIEDLGNEAQISLSDIRTEIEQAKWHNTRRGLGLISAVGIIIVTVSELNTRERQREKDAKKRAKEAAAERQAEIA</sequence>
<dbReference type="STRING" id="1314781.A0A165QRA0"/>
<protein>
    <recommendedName>
        <fullName evidence="11">DUF1640-domain-containing protein</fullName>
    </recommendedName>
</protein>
<evidence type="ECO:0000256" key="1">
    <source>
        <dbReference type="ARBA" id="ARBA00004173"/>
    </source>
</evidence>
<dbReference type="EMBL" id="KV425882">
    <property type="protein sequence ID" value="KZW03973.1"/>
    <property type="molecule type" value="Genomic_DNA"/>
</dbReference>
<dbReference type="Pfam" id="PF07798">
    <property type="entry name" value="CCDC90-like"/>
    <property type="match status" value="1"/>
</dbReference>
<keyword evidence="3" id="KW-0812">Transmembrane</keyword>
<reference evidence="9 10" key="1">
    <citation type="journal article" date="2016" name="Mol. Biol. Evol.">
        <title>Comparative Genomics of Early-Diverging Mushroom-Forming Fungi Provides Insights into the Origins of Lignocellulose Decay Capabilities.</title>
        <authorList>
            <person name="Nagy L.G."/>
            <person name="Riley R."/>
            <person name="Tritt A."/>
            <person name="Adam C."/>
            <person name="Daum C."/>
            <person name="Floudas D."/>
            <person name="Sun H."/>
            <person name="Yadav J.S."/>
            <person name="Pangilinan J."/>
            <person name="Larsson K.H."/>
            <person name="Matsuura K."/>
            <person name="Barry K."/>
            <person name="Labutti K."/>
            <person name="Kuo R."/>
            <person name="Ohm R.A."/>
            <person name="Bhattacharya S.S."/>
            <person name="Shirouzu T."/>
            <person name="Yoshinaga Y."/>
            <person name="Martin F.M."/>
            <person name="Grigoriev I.V."/>
            <person name="Hibbett D.S."/>
        </authorList>
    </citation>
    <scope>NUCLEOTIDE SEQUENCE [LARGE SCALE GENOMIC DNA]</scope>
    <source>
        <strain evidence="9 10">HHB12029</strain>
    </source>
</reference>
<evidence type="ECO:0008006" key="11">
    <source>
        <dbReference type="Google" id="ProtNLM"/>
    </source>
</evidence>
<dbReference type="PANTHER" id="PTHR14360">
    <property type="entry name" value="PROTEIN FMP32, MITOCHONDRIAL"/>
    <property type="match status" value="1"/>
</dbReference>
<feature type="compositionally biased region" description="Low complexity" evidence="8">
    <location>
        <begin position="36"/>
        <end position="46"/>
    </location>
</feature>